<organism evidence="2 3">
    <name type="scientific">Lelliottia amnigena</name>
    <name type="common">Enterobacter amnigenus</name>
    <dbReference type="NCBI Taxonomy" id="61646"/>
    <lineage>
        <taxon>Bacteria</taxon>
        <taxon>Pseudomonadati</taxon>
        <taxon>Pseudomonadota</taxon>
        <taxon>Gammaproteobacteria</taxon>
        <taxon>Enterobacterales</taxon>
        <taxon>Enterobacteriaceae</taxon>
        <taxon>Lelliottia</taxon>
    </lineage>
</organism>
<keyword evidence="1" id="KW-1133">Transmembrane helix</keyword>
<evidence type="ECO:0000256" key="1">
    <source>
        <dbReference type="SAM" id="Phobius"/>
    </source>
</evidence>
<accession>A0AAP2AA90</accession>
<keyword evidence="1" id="KW-0472">Membrane</keyword>
<comment type="caution">
    <text evidence="2">The sequence shown here is derived from an EMBL/GenBank/DDBJ whole genome shotgun (WGS) entry which is preliminary data.</text>
</comment>
<reference evidence="2" key="1">
    <citation type="submission" date="2020-12" db="EMBL/GenBank/DDBJ databases">
        <title>Draft genome sequence of Enterobacter spp., Lelliottia spp. and Serratia spp. isolated from drinking water reservoirs and lakes.</title>
        <authorList>
            <person name="Reitter C."/>
            <person name="Neuhaus K."/>
            <person name="Huegler M."/>
        </authorList>
    </citation>
    <scope>NUCLEOTIDE SEQUENCE</scope>
    <source>
        <strain evidence="2">TZW15</strain>
    </source>
</reference>
<evidence type="ECO:0000313" key="3">
    <source>
        <dbReference type="Proteomes" id="UP000653275"/>
    </source>
</evidence>
<protein>
    <submittedName>
        <fullName evidence="2">Uncharacterized protein</fullName>
    </submittedName>
</protein>
<dbReference type="AlphaFoldDB" id="A0AAP2AA90"/>
<dbReference type="Proteomes" id="UP000653275">
    <property type="component" value="Unassembled WGS sequence"/>
</dbReference>
<keyword evidence="1" id="KW-0812">Transmembrane</keyword>
<feature type="transmembrane region" description="Helical" evidence="1">
    <location>
        <begin position="64"/>
        <end position="83"/>
    </location>
</feature>
<dbReference type="EMBL" id="JAENMS010000001">
    <property type="protein sequence ID" value="MBL5932862.1"/>
    <property type="molecule type" value="Genomic_DNA"/>
</dbReference>
<proteinExistence type="predicted"/>
<name>A0AAP2AA90_LELAM</name>
<sequence length="267" mass="30829">MNGECTYCLTNGKVVLSSPSFAIVMKNKKQIIFILVTIIFFIELLYAINWWFSDSKDFSWGSVSDWFNTGGSIGTFIIALIALKKVPDWMEQKHYDIAYGIVEKSIFQDLPAIRSSSLHLSVRLLTIFRSIKIAVNNNVPVNELTNQAIDEADNMVITFHQNCYAIINQLKSINRTNYNLTEIAYDVIIKLQNASKEYSKVYDELYQINVHIKTEYTGDDEEIKKLVDKIELHINETYENNSKLTHFINKTYHDNRPIADFISSKMN</sequence>
<dbReference type="RefSeq" id="WP_202665117.1">
    <property type="nucleotide sequence ID" value="NZ_JAENMR010000001.1"/>
</dbReference>
<feature type="transmembrane region" description="Helical" evidence="1">
    <location>
        <begin position="31"/>
        <end position="52"/>
    </location>
</feature>
<evidence type="ECO:0000313" key="2">
    <source>
        <dbReference type="EMBL" id="MBL5932862.1"/>
    </source>
</evidence>
<gene>
    <name evidence="2" type="ORF">I7V27_00025</name>
</gene>